<sequence>MKNTAMPRERPTPVRNVEKPSFDLHSLFTALLGSVVLRYINFYYFKKVIASPQWLLEICRGMLG</sequence>
<dbReference type="EMBL" id="AJLR01000045">
    <property type="protein sequence ID" value="EKN67773.1"/>
    <property type="molecule type" value="Genomic_DNA"/>
</dbReference>
<comment type="caution">
    <text evidence="1">The sequence shown here is derived from an EMBL/GenBank/DDBJ whole genome shotgun (WGS) entry which is preliminary data.</text>
</comment>
<dbReference type="AlphaFoldDB" id="K6DI32"/>
<evidence type="ECO:0000313" key="1">
    <source>
        <dbReference type="EMBL" id="EKN67773.1"/>
    </source>
</evidence>
<gene>
    <name evidence="1" type="ORF">BAZO_07824</name>
</gene>
<name>K6DI32_SCHAZ</name>
<keyword evidence="2" id="KW-1185">Reference proteome</keyword>
<protein>
    <submittedName>
        <fullName evidence="1">Uncharacterized protein</fullName>
    </submittedName>
</protein>
<proteinExistence type="predicted"/>
<dbReference type="Proteomes" id="UP000006315">
    <property type="component" value="Unassembled WGS sequence"/>
</dbReference>
<evidence type="ECO:0000313" key="2">
    <source>
        <dbReference type="Proteomes" id="UP000006315"/>
    </source>
</evidence>
<reference evidence="1 2" key="1">
    <citation type="journal article" date="2012" name="Front. Microbiol.">
        <title>Redundancy and modularity in membrane-associated dissimilatory nitrate reduction in Bacillus.</title>
        <authorList>
            <person name="Heylen K."/>
            <person name="Keltjens J."/>
        </authorList>
    </citation>
    <scope>NUCLEOTIDE SEQUENCE [LARGE SCALE GENOMIC DNA]</scope>
    <source>
        <strain evidence="1 2">LMG 9581</strain>
    </source>
</reference>
<accession>K6DI32</accession>
<organism evidence="1 2">
    <name type="scientific">Schinkia azotoformans LMG 9581</name>
    <dbReference type="NCBI Taxonomy" id="1131731"/>
    <lineage>
        <taxon>Bacteria</taxon>
        <taxon>Bacillati</taxon>
        <taxon>Bacillota</taxon>
        <taxon>Bacilli</taxon>
        <taxon>Bacillales</taxon>
        <taxon>Bacillaceae</taxon>
        <taxon>Calidifontibacillus/Schinkia group</taxon>
        <taxon>Schinkia</taxon>
    </lineage>
</organism>